<feature type="transmembrane region" description="Helical" evidence="1">
    <location>
        <begin position="89"/>
        <end position="113"/>
    </location>
</feature>
<feature type="transmembrane region" description="Helical" evidence="1">
    <location>
        <begin position="494"/>
        <end position="512"/>
    </location>
</feature>
<feature type="transmembrane region" description="Helical" evidence="1">
    <location>
        <begin position="437"/>
        <end position="460"/>
    </location>
</feature>
<dbReference type="RefSeq" id="WP_089679178.1">
    <property type="nucleotide sequence ID" value="NZ_FNFO01000002.1"/>
</dbReference>
<feature type="transmembrane region" description="Helical" evidence="1">
    <location>
        <begin position="364"/>
        <end position="381"/>
    </location>
</feature>
<reference evidence="2 3" key="1">
    <citation type="submission" date="2016-10" db="EMBL/GenBank/DDBJ databases">
        <authorList>
            <person name="de Groot N.N."/>
        </authorList>
    </citation>
    <scope>NUCLEOTIDE SEQUENCE [LARGE SCALE GENOMIC DNA]</scope>
    <source>
        <strain evidence="2 3">DSM 25186</strain>
    </source>
</reference>
<organism evidence="2 3">
    <name type="scientific">Catalinimonas alkaloidigena</name>
    <dbReference type="NCBI Taxonomy" id="1075417"/>
    <lineage>
        <taxon>Bacteria</taxon>
        <taxon>Pseudomonadati</taxon>
        <taxon>Bacteroidota</taxon>
        <taxon>Cytophagia</taxon>
        <taxon>Cytophagales</taxon>
        <taxon>Catalimonadaceae</taxon>
        <taxon>Catalinimonas</taxon>
    </lineage>
</organism>
<dbReference type="EMBL" id="FNFO01000002">
    <property type="protein sequence ID" value="SDK15126.1"/>
    <property type="molecule type" value="Genomic_DNA"/>
</dbReference>
<feature type="transmembrane region" description="Helical" evidence="1">
    <location>
        <begin position="519"/>
        <end position="536"/>
    </location>
</feature>
<dbReference type="OrthoDB" id="9772884at2"/>
<dbReference type="PANTHER" id="PTHR38454:SF1">
    <property type="entry name" value="INTEGRAL MEMBRANE PROTEIN"/>
    <property type="match status" value="1"/>
</dbReference>
<sequence>MFKKMLPHLIVVGLFIVMAFAYTYPVLEGKMNLENDIIQPKAWMKEAEDYYNETGKLTLWINNMFSGMPAYMIFIHYPNSFPVQLGRFLFQIFPPSTGLIFMLLLGGYLLAIALRSGPWLGFLSAVIFALASYNIINIAAGHYSQVQAIAYAPPILGGVILAFRGRYFLGSAIATLFTALELSSNHVQITYYLFLALIGYAIYAFVEAYKQQALRAYFVAAGILVAGALVAVGTQASRLLTVQQYSKVTNRGPSELTSISEDQKSGGLDKEYAFRWSYGKAETFTLLIPNFKGGASGMALSPSSHTYEALVRNNVPRPQASQFIQQLPMYWGDQPFTSGPAYAGAVVLMLFIFAMVAMRNKIKWWILGITIFYIFIAWGSNLEWFADLLFYNLPLYNKFRAHTMILSLLPIFMGIGVVVGLQELLKGEITKADARKALLYSAGSVGGLALLFGLLAGSFFDYVSLGDARLQQQFPDWILTAIRADRQAMLQRDAFRSLLFIGLGSVLVWFYLQQKLKPMWMLAGFAVLITLDLWAVDKRFFDADSYQEKRDIASYFRPSAADQKILQDTTYYRVLNTTVDVFNDASPSYFHHNIGGYHPAKLRRYQDLIERHISQNNRQVLNMLNTKYFIVGGENGQPTVRQNPEAYGNAWFVSNYFFVANADQEIAALDSINPERTAVIDEHFRAQVGDLQIVNAASASIELVSHRPDQLVYKANTDTPQLAVFSEIYYNDFGDWQVSIDGVPADHFRADYVLRAMVIPAGQHTITFTFVPQTYLAAQKIDLIASIILVVGLLVVGYLEFLHSRKRALQAV</sequence>
<evidence type="ECO:0000256" key="1">
    <source>
        <dbReference type="SAM" id="Phobius"/>
    </source>
</evidence>
<gene>
    <name evidence="2" type="ORF">SAMN05421823_1025</name>
</gene>
<accession>A0A1G8ZJ61</accession>
<feature type="transmembrane region" description="Helical" evidence="1">
    <location>
        <begin position="59"/>
        <end position="77"/>
    </location>
</feature>
<dbReference type="AlphaFoldDB" id="A0A1G8ZJ61"/>
<dbReference type="Proteomes" id="UP000198510">
    <property type="component" value="Unassembled WGS sequence"/>
</dbReference>
<keyword evidence="1" id="KW-1133">Transmembrane helix</keyword>
<feature type="transmembrane region" description="Helical" evidence="1">
    <location>
        <begin position="119"/>
        <end position="136"/>
    </location>
</feature>
<dbReference type="STRING" id="1075417.SAMN05421823_1025"/>
<feature type="transmembrane region" description="Helical" evidence="1">
    <location>
        <begin position="148"/>
        <end position="169"/>
    </location>
</feature>
<feature type="transmembrane region" description="Helical" evidence="1">
    <location>
        <begin position="339"/>
        <end position="357"/>
    </location>
</feature>
<protein>
    <recommendedName>
        <fullName evidence="4">Membrane protein YfhO</fullName>
    </recommendedName>
</protein>
<keyword evidence="3" id="KW-1185">Reference proteome</keyword>
<feature type="transmembrane region" description="Helical" evidence="1">
    <location>
        <begin position="189"/>
        <end position="209"/>
    </location>
</feature>
<dbReference type="InterPro" id="IPR018580">
    <property type="entry name" value="Uncharacterised_YfhO"/>
</dbReference>
<dbReference type="PANTHER" id="PTHR38454">
    <property type="entry name" value="INTEGRAL MEMBRANE PROTEIN-RELATED"/>
    <property type="match status" value="1"/>
</dbReference>
<feature type="transmembrane region" description="Helical" evidence="1">
    <location>
        <begin position="401"/>
        <end position="425"/>
    </location>
</feature>
<feature type="transmembrane region" description="Helical" evidence="1">
    <location>
        <begin position="216"/>
        <end position="236"/>
    </location>
</feature>
<evidence type="ECO:0000313" key="3">
    <source>
        <dbReference type="Proteomes" id="UP000198510"/>
    </source>
</evidence>
<feature type="transmembrane region" description="Helical" evidence="1">
    <location>
        <begin position="783"/>
        <end position="802"/>
    </location>
</feature>
<keyword evidence="1" id="KW-0812">Transmembrane</keyword>
<evidence type="ECO:0000313" key="2">
    <source>
        <dbReference type="EMBL" id="SDK15126.1"/>
    </source>
</evidence>
<name>A0A1G8ZJ61_9BACT</name>
<proteinExistence type="predicted"/>
<evidence type="ECO:0008006" key="4">
    <source>
        <dbReference type="Google" id="ProtNLM"/>
    </source>
</evidence>
<keyword evidence="1" id="KW-0472">Membrane</keyword>